<evidence type="ECO:0000256" key="15">
    <source>
        <dbReference type="ARBA" id="ARBA00024688"/>
    </source>
</evidence>
<evidence type="ECO:0000256" key="18">
    <source>
        <dbReference type="SAM" id="MobiDB-lite"/>
    </source>
</evidence>
<dbReference type="PRINTS" id="PR01166">
    <property type="entry name" value="CYCOXIDASEII"/>
</dbReference>
<evidence type="ECO:0000256" key="14">
    <source>
        <dbReference type="ARBA" id="ARBA00023136"/>
    </source>
</evidence>
<keyword evidence="6" id="KW-0679">Respiratory chain</keyword>
<evidence type="ECO:0000256" key="6">
    <source>
        <dbReference type="ARBA" id="ARBA00022660"/>
    </source>
</evidence>
<dbReference type="GO" id="GO:0042773">
    <property type="term" value="P:ATP synthesis coupled electron transport"/>
    <property type="evidence" value="ECO:0007669"/>
    <property type="project" value="TreeGrafter"/>
</dbReference>
<keyword evidence="10" id="KW-0249">Electron transport</keyword>
<dbReference type="GO" id="GO:0005507">
    <property type="term" value="F:copper ion binding"/>
    <property type="evidence" value="ECO:0007669"/>
    <property type="project" value="InterPro"/>
</dbReference>
<keyword evidence="12 17" id="KW-0408">Iron</keyword>
<organism evidence="22 23">
    <name type="scientific">Roseisolibacter agri</name>
    <dbReference type="NCBI Taxonomy" id="2014610"/>
    <lineage>
        <taxon>Bacteria</taxon>
        <taxon>Pseudomonadati</taxon>
        <taxon>Gemmatimonadota</taxon>
        <taxon>Gemmatimonadia</taxon>
        <taxon>Gemmatimonadales</taxon>
        <taxon>Gemmatimonadaceae</taxon>
        <taxon>Roseisolibacter</taxon>
    </lineage>
</organism>
<evidence type="ECO:0000256" key="3">
    <source>
        <dbReference type="ARBA" id="ARBA00012949"/>
    </source>
</evidence>
<keyword evidence="23" id="KW-1185">Reference proteome</keyword>
<dbReference type="Pfam" id="PF00116">
    <property type="entry name" value="COX2"/>
    <property type="match status" value="1"/>
</dbReference>
<dbReference type="SUPFAM" id="SSF49503">
    <property type="entry name" value="Cupredoxins"/>
    <property type="match status" value="1"/>
</dbReference>
<comment type="function">
    <text evidence="15">Subunits I and II form the functional core of the enzyme complex. Electrons originating in cytochrome c are transferred via heme a and Cu(A) to the binuclear center formed by heme a3 and Cu(B).</text>
</comment>
<keyword evidence="8 17" id="KW-0479">Metal-binding</keyword>
<dbReference type="Pfam" id="PF00034">
    <property type="entry name" value="Cytochrom_C"/>
    <property type="match status" value="1"/>
</dbReference>
<comment type="subcellular location">
    <subcellularLocation>
        <location evidence="1">Membrane</location>
        <topology evidence="1">Multi-pass membrane protein</topology>
    </subcellularLocation>
</comment>
<evidence type="ECO:0000259" key="20">
    <source>
        <dbReference type="PROSITE" id="PS50857"/>
    </source>
</evidence>
<dbReference type="PROSITE" id="PS50857">
    <property type="entry name" value="COX2_CUA"/>
    <property type="match status" value="1"/>
</dbReference>
<feature type="domain" description="Cytochrome c" evidence="21">
    <location>
        <begin position="283"/>
        <end position="374"/>
    </location>
</feature>
<evidence type="ECO:0000256" key="1">
    <source>
        <dbReference type="ARBA" id="ARBA00004141"/>
    </source>
</evidence>
<evidence type="ECO:0000313" key="22">
    <source>
        <dbReference type="EMBL" id="GLC25518.1"/>
    </source>
</evidence>
<feature type="transmembrane region" description="Helical" evidence="19">
    <location>
        <begin position="113"/>
        <end position="137"/>
    </location>
</feature>
<dbReference type="InterPro" id="IPR036257">
    <property type="entry name" value="Cyt_c_oxidase_su2_TM_sf"/>
</dbReference>
<dbReference type="AlphaFoldDB" id="A0AA37QEX2"/>
<evidence type="ECO:0000256" key="2">
    <source>
        <dbReference type="ARBA" id="ARBA00007866"/>
    </source>
</evidence>
<keyword evidence="14 19" id="KW-0472">Membrane</keyword>
<dbReference type="Gene3D" id="2.60.40.420">
    <property type="entry name" value="Cupredoxins - blue copper proteins"/>
    <property type="match status" value="1"/>
</dbReference>
<accession>A0AA37QEX2</accession>
<reference evidence="22" key="1">
    <citation type="submission" date="2022-08" db="EMBL/GenBank/DDBJ databases">
        <title>Draft genome sequencing of Roseisolibacter agri AW1220.</title>
        <authorList>
            <person name="Tobiishi Y."/>
            <person name="Tonouchi A."/>
        </authorList>
    </citation>
    <scope>NUCLEOTIDE SEQUENCE</scope>
    <source>
        <strain evidence="22">AW1220</strain>
    </source>
</reference>
<keyword evidence="11 19" id="KW-1133">Transmembrane helix</keyword>
<evidence type="ECO:0000256" key="13">
    <source>
        <dbReference type="ARBA" id="ARBA00023008"/>
    </source>
</evidence>
<dbReference type="PANTHER" id="PTHR22888">
    <property type="entry name" value="CYTOCHROME C OXIDASE, SUBUNIT II"/>
    <property type="match status" value="1"/>
</dbReference>
<name>A0AA37QEX2_9BACT</name>
<dbReference type="SUPFAM" id="SSF46626">
    <property type="entry name" value="Cytochrome c"/>
    <property type="match status" value="1"/>
</dbReference>
<keyword evidence="7 19" id="KW-0812">Transmembrane</keyword>
<dbReference type="Proteomes" id="UP001161325">
    <property type="component" value="Unassembled WGS sequence"/>
</dbReference>
<dbReference type="InterPro" id="IPR008972">
    <property type="entry name" value="Cupredoxin"/>
</dbReference>
<dbReference type="InterPro" id="IPR036909">
    <property type="entry name" value="Cyt_c-like_dom_sf"/>
</dbReference>
<dbReference type="InterPro" id="IPR009056">
    <property type="entry name" value="Cyt_c-like_dom"/>
</dbReference>
<dbReference type="InterPro" id="IPR045187">
    <property type="entry name" value="CcO_II"/>
</dbReference>
<evidence type="ECO:0000256" key="5">
    <source>
        <dbReference type="ARBA" id="ARBA00022617"/>
    </source>
</evidence>
<dbReference type="GO" id="GO:0016491">
    <property type="term" value="F:oxidoreductase activity"/>
    <property type="evidence" value="ECO:0007669"/>
    <property type="project" value="InterPro"/>
</dbReference>
<dbReference type="PANTHER" id="PTHR22888:SF9">
    <property type="entry name" value="CYTOCHROME C OXIDASE SUBUNIT 2"/>
    <property type="match status" value="1"/>
</dbReference>
<gene>
    <name evidence="22" type="ORF">rosag_20310</name>
</gene>
<dbReference type="InterPro" id="IPR034236">
    <property type="entry name" value="CuRO_CcO_Caa3_II"/>
</dbReference>
<proteinExistence type="inferred from homology"/>
<dbReference type="PROSITE" id="PS51007">
    <property type="entry name" value="CYTC"/>
    <property type="match status" value="1"/>
</dbReference>
<dbReference type="CDD" id="cd04213">
    <property type="entry name" value="CuRO_CcO_Caa3_II"/>
    <property type="match status" value="1"/>
</dbReference>
<evidence type="ECO:0000256" key="17">
    <source>
        <dbReference type="PROSITE-ProRule" id="PRU00433"/>
    </source>
</evidence>
<dbReference type="InterPro" id="IPR002429">
    <property type="entry name" value="CcO_II-like_C"/>
</dbReference>
<dbReference type="Gene3D" id="1.10.287.90">
    <property type="match status" value="1"/>
</dbReference>
<evidence type="ECO:0000256" key="11">
    <source>
        <dbReference type="ARBA" id="ARBA00022989"/>
    </source>
</evidence>
<feature type="compositionally biased region" description="Basic and acidic residues" evidence="18">
    <location>
        <begin position="73"/>
        <end position="95"/>
    </location>
</feature>
<evidence type="ECO:0000256" key="4">
    <source>
        <dbReference type="ARBA" id="ARBA00022448"/>
    </source>
</evidence>
<comment type="caution">
    <text evidence="22">The sequence shown here is derived from an EMBL/GenBank/DDBJ whole genome shotgun (WGS) entry which is preliminary data.</text>
</comment>
<evidence type="ECO:0000313" key="23">
    <source>
        <dbReference type="Proteomes" id="UP001161325"/>
    </source>
</evidence>
<comment type="similarity">
    <text evidence="2">Belongs to the cytochrome c oxidase subunit 2 family.</text>
</comment>
<dbReference type="PROSITE" id="PS00078">
    <property type="entry name" value="COX2"/>
    <property type="match status" value="1"/>
</dbReference>
<evidence type="ECO:0000256" key="7">
    <source>
        <dbReference type="ARBA" id="ARBA00022692"/>
    </source>
</evidence>
<keyword evidence="4" id="KW-0813">Transport</keyword>
<evidence type="ECO:0000259" key="21">
    <source>
        <dbReference type="PROSITE" id="PS51007"/>
    </source>
</evidence>
<sequence length="374" mass="40173">MPRGLTDMPVAPLLGLLAQPRAVGEQSALRVGGPHAARIGELWNLMLWLGLAATVLTFALLAWALLRRRRPDELPPEADRPADPRGERTNDESGGRGRAGRGRPASERRGARWVVAGGIVFPTVVLLVVLVATLRVLGAVVAPANALAAPDAAPRADELAIEVVGRQYWWEVRYLDAEPARIFETANELRIPVGRRVLLRLRSGDVIHSFWVPGLQGKMDLVPGRVNVLSLQADRPGVWRGQCAEFCGVQHGKMALTVVAEPPQRFAAWQAAQRAEPAAPADSARLADRAAFLGSGCTLCHTVRGTLARGRLGPDLTHVGSRLTLAAGTLPNSPGNLHGWIADPQAHKPGSLMPPVPMTTAELHAIARYLITLR</sequence>
<protein>
    <recommendedName>
        <fullName evidence="3">cytochrome-c oxidase</fullName>
        <ecNumber evidence="3">7.1.1.9</ecNumber>
    </recommendedName>
    <alternativeName>
        <fullName evidence="16">Cytochrome aa3 subunit 2</fullName>
    </alternativeName>
</protein>
<evidence type="ECO:0000256" key="9">
    <source>
        <dbReference type="ARBA" id="ARBA00022967"/>
    </source>
</evidence>
<dbReference type="EC" id="7.1.1.9" evidence="3"/>
<keyword evidence="13" id="KW-0186">Copper</keyword>
<keyword evidence="5 17" id="KW-0349">Heme</keyword>
<evidence type="ECO:0000256" key="10">
    <source>
        <dbReference type="ARBA" id="ARBA00022982"/>
    </source>
</evidence>
<dbReference type="GO" id="GO:0020037">
    <property type="term" value="F:heme binding"/>
    <property type="evidence" value="ECO:0007669"/>
    <property type="project" value="InterPro"/>
</dbReference>
<dbReference type="EMBL" id="BRXS01000003">
    <property type="protein sequence ID" value="GLC25518.1"/>
    <property type="molecule type" value="Genomic_DNA"/>
</dbReference>
<dbReference type="InterPro" id="IPR014222">
    <property type="entry name" value="Cyt_c_oxidase_su2"/>
</dbReference>
<dbReference type="GO" id="GO:0004129">
    <property type="term" value="F:cytochrome-c oxidase activity"/>
    <property type="evidence" value="ECO:0007669"/>
    <property type="project" value="UniProtKB-EC"/>
</dbReference>
<dbReference type="NCBIfam" id="TIGR02866">
    <property type="entry name" value="CoxB"/>
    <property type="match status" value="1"/>
</dbReference>
<evidence type="ECO:0000256" key="16">
    <source>
        <dbReference type="ARBA" id="ARBA00031399"/>
    </source>
</evidence>
<dbReference type="GO" id="GO:0016020">
    <property type="term" value="C:membrane"/>
    <property type="evidence" value="ECO:0007669"/>
    <property type="project" value="UniProtKB-SubCell"/>
</dbReference>
<dbReference type="InterPro" id="IPR001505">
    <property type="entry name" value="Copper_CuA"/>
</dbReference>
<evidence type="ECO:0000256" key="8">
    <source>
        <dbReference type="ARBA" id="ARBA00022723"/>
    </source>
</evidence>
<feature type="transmembrane region" description="Helical" evidence="19">
    <location>
        <begin position="48"/>
        <end position="66"/>
    </location>
</feature>
<evidence type="ECO:0000256" key="19">
    <source>
        <dbReference type="SAM" id="Phobius"/>
    </source>
</evidence>
<feature type="domain" description="Cytochrome oxidase subunit II copper A binding" evidence="20">
    <location>
        <begin position="156"/>
        <end position="272"/>
    </location>
</feature>
<keyword evidence="9" id="KW-1278">Translocase</keyword>
<feature type="region of interest" description="Disordered" evidence="18">
    <location>
        <begin position="73"/>
        <end position="105"/>
    </location>
</feature>
<evidence type="ECO:0000256" key="12">
    <source>
        <dbReference type="ARBA" id="ARBA00023004"/>
    </source>
</evidence>